<evidence type="ECO:0000313" key="8">
    <source>
        <dbReference type="RefSeq" id="XP_017342099.2"/>
    </source>
</evidence>
<dbReference type="PANTHER" id="PTHR24369">
    <property type="entry name" value="ANTIGEN BSP, PUTATIVE-RELATED"/>
    <property type="match status" value="1"/>
</dbReference>
<feature type="compositionally biased region" description="Basic and acidic residues" evidence="4">
    <location>
        <begin position="636"/>
        <end position="652"/>
    </location>
</feature>
<protein>
    <submittedName>
        <fullName evidence="8">Platelet glycoprotein Ib alpha chain</fullName>
    </submittedName>
</protein>
<dbReference type="Proteomes" id="UP000221080">
    <property type="component" value="Chromosome 15"/>
</dbReference>
<dbReference type="PANTHER" id="PTHR24369:SF157">
    <property type="entry name" value="LRRCT DOMAIN-CONTAINING PROTEIN"/>
    <property type="match status" value="1"/>
</dbReference>
<dbReference type="STRING" id="7998.ENSIPUP00000006454"/>
<feature type="transmembrane region" description="Helical" evidence="5">
    <location>
        <begin position="538"/>
        <end position="569"/>
    </location>
</feature>
<keyword evidence="2" id="KW-0732">Signal</keyword>
<dbReference type="Pfam" id="PF13855">
    <property type="entry name" value="LRR_8"/>
    <property type="match status" value="1"/>
</dbReference>
<keyword evidence="3" id="KW-0677">Repeat</keyword>
<evidence type="ECO:0000256" key="3">
    <source>
        <dbReference type="ARBA" id="ARBA00022737"/>
    </source>
</evidence>
<dbReference type="InterPro" id="IPR032675">
    <property type="entry name" value="LRR_dom_sf"/>
</dbReference>
<dbReference type="Gene3D" id="3.80.10.10">
    <property type="entry name" value="Ribonuclease Inhibitor"/>
    <property type="match status" value="2"/>
</dbReference>
<name>A0A2D0SHB5_ICTPU</name>
<dbReference type="OrthoDB" id="8400687at2759"/>
<feature type="domain" description="LRRCT" evidence="6">
    <location>
        <begin position="249"/>
        <end position="310"/>
    </location>
</feature>
<evidence type="ECO:0000256" key="5">
    <source>
        <dbReference type="SAM" id="Phobius"/>
    </source>
</evidence>
<organism evidence="7 8">
    <name type="scientific">Ictalurus punctatus</name>
    <name type="common">Channel catfish</name>
    <name type="synonym">Silurus punctatus</name>
    <dbReference type="NCBI Taxonomy" id="7998"/>
    <lineage>
        <taxon>Eukaryota</taxon>
        <taxon>Metazoa</taxon>
        <taxon>Chordata</taxon>
        <taxon>Craniata</taxon>
        <taxon>Vertebrata</taxon>
        <taxon>Euteleostomi</taxon>
        <taxon>Actinopterygii</taxon>
        <taxon>Neopterygii</taxon>
        <taxon>Teleostei</taxon>
        <taxon>Ostariophysi</taxon>
        <taxon>Siluriformes</taxon>
        <taxon>Ictaluridae</taxon>
        <taxon>Ictalurus</taxon>
    </lineage>
</organism>
<dbReference type="GeneID" id="108275690"/>
<reference evidence="8" key="2">
    <citation type="submission" date="2025-08" db="UniProtKB">
        <authorList>
            <consortium name="RefSeq"/>
        </authorList>
    </citation>
    <scope>IDENTIFICATION</scope>
    <source>
        <tissue evidence="8">Blood</tissue>
    </source>
</reference>
<accession>A0A2D0SHB5</accession>
<proteinExistence type="predicted"/>
<keyword evidence="5" id="KW-0812">Transmembrane</keyword>
<dbReference type="SUPFAM" id="SSF52058">
    <property type="entry name" value="L domain-like"/>
    <property type="match status" value="1"/>
</dbReference>
<evidence type="ECO:0000256" key="2">
    <source>
        <dbReference type="ARBA" id="ARBA00022729"/>
    </source>
</evidence>
<evidence type="ECO:0000313" key="7">
    <source>
        <dbReference type="Proteomes" id="UP000221080"/>
    </source>
</evidence>
<feature type="compositionally biased region" description="Polar residues" evidence="4">
    <location>
        <begin position="358"/>
        <end position="367"/>
    </location>
</feature>
<reference evidence="7" key="1">
    <citation type="journal article" date="2016" name="Nat. Commun.">
        <title>The channel catfish genome sequence provides insights into the evolution of scale formation in teleosts.</title>
        <authorList>
            <person name="Liu Z."/>
            <person name="Liu S."/>
            <person name="Yao J."/>
            <person name="Bao L."/>
            <person name="Zhang J."/>
            <person name="Li Y."/>
            <person name="Jiang C."/>
            <person name="Sun L."/>
            <person name="Wang R."/>
            <person name="Zhang Y."/>
            <person name="Zhou T."/>
            <person name="Zeng Q."/>
            <person name="Fu Q."/>
            <person name="Gao S."/>
            <person name="Li N."/>
            <person name="Koren S."/>
            <person name="Jiang Y."/>
            <person name="Zimin A."/>
            <person name="Xu P."/>
            <person name="Phillippy A.M."/>
            <person name="Geng X."/>
            <person name="Song L."/>
            <person name="Sun F."/>
            <person name="Li C."/>
            <person name="Wang X."/>
            <person name="Chen A."/>
            <person name="Jin Y."/>
            <person name="Yuan Z."/>
            <person name="Yang Y."/>
            <person name="Tan S."/>
            <person name="Peatman E."/>
            <person name="Lu J."/>
            <person name="Qin Z."/>
            <person name="Dunham R."/>
            <person name="Li Z."/>
            <person name="Sonstegard T."/>
            <person name="Feng J."/>
            <person name="Danzmann R.G."/>
            <person name="Schroeder S."/>
            <person name="Scheffler B."/>
            <person name="Duke M.V."/>
            <person name="Ballard L."/>
            <person name="Kucuktas H."/>
            <person name="Kaltenboeck L."/>
            <person name="Liu H."/>
            <person name="Armbruster J."/>
            <person name="Xie Y."/>
            <person name="Kirby M.L."/>
            <person name="Tian Y."/>
            <person name="Flanagan M.E."/>
            <person name="Mu W."/>
            <person name="Waldbieser G.C."/>
        </authorList>
    </citation>
    <scope>NUCLEOTIDE SEQUENCE [LARGE SCALE GENOMIC DNA]</scope>
    <source>
        <strain evidence="7">SDA103</strain>
    </source>
</reference>
<evidence type="ECO:0000256" key="1">
    <source>
        <dbReference type="ARBA" id="ARBA00022614"/>
    </source>
</evidence>
<dbReference type="InterPro" id="IPR000483">
    <property type="entry name" value="Cys-rich_flank_reg_C"/>
</dbReference>
<sequence length="794" mass="87561">MQSSLFPLKEMWCFMIKCCKVLLKSGVCEVRISVCVASAGETALSMLLILFLLVSQHSMVTTISSCHSDRDKDHRPRVSCVSQGLSTVPDGIDLETQTLVLTQNAFVSLSWATYTTFTRLHELDLSQNLISTIDQSGPVLQNLRVLRLSNNKLTGLSGAAFKSTPSLMEVYLDGNTISSLDSTTFSDLPLLELINLSCNKLQILPPHLLEQISSSNLKKFDVEENLLQHLPDKFFASKHELPYVFLSKNLWVCTCQVSYLQRYLNDQGHNVYNHTGPSSIENAPESVVCSAPPTLQGRAIVDLTEDEYCNSYTDSQHSTAHTTQRTSAPTTALTTAIIQQKVITTAILATPSVTIQPTMPKTVESSSTPTPTTLTANNPTTITITTTKPTIPRDNMGTTMTPGSTTVQPTTPTTTEPTTTSSTPTTTEPTTTSSTPTTTEPTTTSSTPTTTEPTTTSSTPTTTEPTTTSSTPTTTEPTTTSSTTPTTVQPTTPKNALIPTTLTTNNPTTIKSVTMVTYTAGGILSGHGGGQRSVSWCWWLFITVLLLCIFSAIFSCMLFLWLIIIYITLYKPIKRQVHSSQGVTLRAYQVTADESLTADTTEEERVLFLPPEMIRETQPVFRSVLFISKGDEDGEVGERRDGTRNEDEEKKRGTDAVAKIDLLPAVTLHREQETETKDREEVFRKTFSRVISREEEIEGWKEVEENCWGMLERDKGRREGELERRKTRYSLILREESGSLMEDRKGETEWVVGEWKMKGGGPGSWGSLIRMKEMCGLSDSAHMDTPEPVAETSV</sequence>
<dbReference type="KEGG" id="ipu:108275690"/>
<feature type="region of interest" description="Disordered" evidence="4">
    <location>
        <begin position="633"/>
        <end position="652"/>
    </location>
</feature>
<dbReference type="AlphaFoldDB" id="A0A2D0SHB5"/>
<feature type="compositionally biased region" description="Low complexity" evidence="4">
    <location>
        <begin position="368"/>
        <end position="496"/>
    </location>
</feature>
<keyword evidence="7" id="KW-1185">Reference proteome</keyword>
<keyword evidence="5" id="KW-1133">Transmembrane helix</keyword>
<keyword evidence="1" id="KW-0433">Leucine-rich repeat</keyword>
<dbReference type="InterPro" id="IPR001611">
    <property type="entry name" value="Leu-rich_rpt"/>
</dbReference>
<dbReference type="SMART" id="SM00082">
    <property type="entry name" value="LRRCT"/>
    <property type="match status" value="1"/>
</dbReference>
<dbReference type="InterPro" id="IPR050541">
    <property type="entry name" value="LRR_TM_domain-containing"/>
</dbReference>
<dbReference type="PROSITE" id="PS51450">
    <property type="entry name" value="LRR"/>
    <property type="match status" value="2"/>
</dbReference>
<dbReference type="InterPro" id="IPR003591">
    <property type="entry name" value="Leu-rich_rpt_typical-subtyp"/>
</dbReference>
<gene>
    <name evidence="8" type="primary">LOC108275690</name>
</gene>
<dbReference type="RefSeq" id="XP_017342099.2">
    <property type="nucleotide sequence ID" value="XM_017486610.3"/>
</dbReference>
<evidence type="ECO:0000259" key="6">
    <source>
        <dbReference type="SMART" id="SM00082"/>
    </source>
</evidence>
<evidence type="ECO:0000256" key="4">
    <source>
        <dbReference type="SAM" id="MobiDB-lite"/>
    </source>
</evidence>
<dbReference type="GO" id="GO:0005886">
    <property type="term" value="C:plasma membrane"/>
    <property type="evidence" value="ECO:0007669"/>
    <property type="project" value="TreeGrafter"/>
</dbReference>
<feature type="region of interest" description="Disordered" evidence="4">
    <location>
        <begin position="358"/>
        <end position="496"/>
    </location>
</feature>
<dbReference type="Pfam" id="PF00560">
    <property type="entry name" value="LRR_1"/>
    <property type="match status" value="1"/>
</dbReference>
<dbReference type="SMART" id="SM00369">
    <property type="entry name" value="LRR_TYP"/>
    <property type="match status" value="5"/>
</dbReference>
<keyword evidence="5" id="KW-0472">Membrane</keyword>